<evidence type="ECO:0000256" key="3">
    <source>
        <dbReference type="ARBA" id="ARBA00022833"/>
    </source>
</evidence>
<feature type="compositionally biased region" description="Polar residues" evidence="5">
    <location>
        <begin position="97"/>
        <end position="108"/>
    </location>
</feature>
<dbReference type="GO" id="GO:0061630">
    <property type="term" value="F:ubiquitin protein ligase activity"/>
    <property type="evidence" value="ECO:0007669"/>
    <property type="project" value="InterPro"/>
</dbReference>
<dbReference type="Proteomes" id="UP001221413">
    <property type="component" value="Unassembled WGS sequence"/>
</dbReference>
<name>A0AAD6IUI2_DREDA</name>
<dbReference type="InterPro" id="IPR000571">
    <property type="entry name" value="Znf_CCCH"/>
</dbReference>
<dbReference type="PANTHER" id="PTHR11224:SF10">
    <property type="entry name" value="IP09428P-RELATED"/>
    <property type="match status" value="1"/>
</dbReference>
<protein>
    <recommendedName>
        <fullName evidence="6">C3H1-type domain-containing protein</fullName>
    </recommendedName>
</protein>
<sequence length="663" mass="71809">MAHLHRIDHHHHHLIHHHSSHELIHSPPSSVSSSAMASTTTPPHGHQLHQQSSNPHLQRQESASSLQQLPMSIGSPPDHLQYPAQQNGRPADHRRLSSGNQHTLSGLSGLTSGEAIGLQINDAGGQNQQFSGTAAIPMFDPARSPPNKSRIYHLVPISSHRYEIGAISPASNVKHALLINKRGLTDLAHVPCKFFRQNQCQAGRSCPFSHSMDPTTESTPCKYFQKGNCKFGGKCANAHVLPDGRRVNRPSFTSNPPLQLGGRIVPEYPNTGPSALANSLSSLPPNHFGAQGFGAYNGAVEQPNPYDMGFGGVTYDPAVGSPRDDNPSSPTAASQRTLGPLDAILPPSLDSNGYSWFARHGPQAASVPSRFGMESPPASLPQNSALQSLRRSAFADENDGNDMSRSRRSPPLQPDEASFSQRILQNRLSRTKFQMSSSLPRPISHMMSDESPFENSEGEDLIPTPLLQDVLGDRGKEIQNRRMSRPDHDEQFVGSWHRRNTAPNTPAEPTSTVGSPGSRFGPLFSRQRKDEDSPISAIGHVGSPLRNSYAQRSSPPFGPIGRPDPADSGFITSPTRSALGPSRLGNVPRTTPVPVPHRIERGPSTSSIKMSSNDEDQQLFPIEDVDSSSKKIGPYPGPVGGLDLASHNESMLLSDMSKFYVSR</sequence>
<evidence type="ECO:0000256" key="1">
    <source>
        <dbReference type="ARBA" id="ARBA00022723"/>
    </source>
</evidence>
<evidence type="ECO:0000313" key="8">
    <source>
        <dbReference type="Proteomes" id="UP001221413"/>
    </source>
</evidence>
<feature type="compositionally biased region" description="Polar residues" evidence="5">
    <location>
        <begin position="380"/>
        <end position="390"/>
    </location>
</feature>
<keyword evidence="8" id="KW-1185">Reference proteome</keyword>
<feature type="domain" description="C3H1-type" evidence="6">
    <location>
        <begin position="186"/>
        <end position="213"/>
    </location>
</feature>
<feature type="zinc finger region" description="C3H1-type" evidence="4">
    <location>
        <begin position="215"/>
        <end position="242"/>
    </location>
</feature>
<evidence type="ECO:0000256" key="2">
    <source>
        <dbReference type="ARBA" id="ARBA00022771"/>
    </source>
</evidence>
<accession>A0AAD6IUI2</accession>
<dbReference type="SMART" id="SM00356">
    <property type="entry name" value="ZnF_C3H1"/>
    <property type="match status" value="2"/>
</dbReference>
<evidence type="ECO:0000313" key="7">
    <source>
        <dbReference type="EMBL" id="KAJ6258933.1"/>
    </source>
</evidence>
<dbReference type="PANTHER" id="PTHR11224">
    <property type="entry name" value="MAKORIN-RELATED"/>
    <property type="match status" value="1"/>
</dbReference>
<dbReference type="Gene3D" id="4.10.1000.10">
    <property type="entry name" value="Zinc finger, CCCH-type"/>
    <property type="match status" value="1"/>
</dbReference>
<comment type="caution">
    <text evidence="7">The sequence shown here is derived from an EMBL/GenBank/DDBJ whole genome shotgun (WGS) entry which is preliminary data.</text>
</comment>
<dbReference type="InterPro" id="IPR036855">
    <property type="entry name" value="Znf_CCCH_sf"/>
</dbReference>
<evidence type="ECO:0000256" key="4">
    <source>
        <dbReference type="PROSITE-ProRule" id="PRU00723"/>
    </source>
</evidence>
<feature type="compositionally biased region" description="Polar residues" evidence="5">
    <location>
        <begin position="48"/>
        <end position="70"/>
    </location>
</feature>
<feature type="region of interest" description="Disordered" evidence="5">
    <location>
        <begin position="1"/>
        <end position="108"/>
    </location>
</feature>
<dbReference type="SUPFAM" id="SSF90229">
    <property type="entry name" value="CCCH zinc finger"/>
    <property type="match status" value="1"/>
</dbReference>
<feature type="region of interest" description="Disordered" evidence="5">
    <location>
        <begin position="311"/>
        <end position="345"/>
    </location>
</feature>
<dbReference type="InterPro" id="IPR045072">
    <property type="entry name" value="MKRN-like"/>
</dbReference>
<feature type="compositionally biased region" description="Basic and acidic residues" evidence="5">
    <location>
        <begin position="479"/>
        <end position="491"/>
    </location>
</feature>
<evidence type="ECO:0000259" key="6">
    <source>
        <dbReference type="PROSITE" id="PS50103"/>
    </source>
</evidence>
<feature type="zinc finger region" description="C3H1-type" evidence="4">
    <location>
        <begin position="186"/>
        <end position="213"/>
    </location>
</feature>
<feature type="domain" description="C3H1-type" evidence="6">
    <location>
        <begin position="215"/>
        <end position="242"/>
    </location>
</feature>
<feature type="region of interest" description="Disordered" evidence="5">
    <location>
        <begin position="365"/>
        <end position="460"/>
    </location>
</feature>
<feature type="compositionally biased region" description="Polar residues" evidence="5">
    <location>
        <begin position="501"/>
        <end position="515"/>
    </location>
</feature>
<feature type="compositionally biased region" description="Polar residues" evidence="5">
    <location>
        <begin position="545"/>
        <end position="554"/>
    </location>
</feature>
<keyword evidence="1 4" id="KW-0479">Metal-binding</keyword>
<dbReference type="Pfam" id="PF00642">
    <property type="entry name" value="zf-CCCH"/>
    <property type="match status" value="1"/>
</dbReference>
<dbReference type="PROSITE" id="PS50103">
    <property type="entry name" value="ZF_C3H1"/>
    <property type="match status" value="2"/>
</dbReference>
<dbReference type="EMBL" id="JAQGDS010000007">
    <property type="protein sequence ID" value="KAJ6258933.1"/>
    <property type="molecule type" value="Genomic_DNA"/>
</dbReference>
<dbReference type="GO" id="GO:0008270">
    <property type="term" value="F:zinc ion binding"/>
    <property type="evidence" value="ECO:0007669"/>
    <property type="project" value="UniProtKB-KW"/>
</dbReference>
<reference evidence="7" key="1">
    <citation type="submission" date="2023-01" db="EMBL/GenBank/DDBJ databases">
        <title>The chitinases involved in constricting ring structure development in the nematode-trapping fungus Drechslerella dactyloides.</title>
        <authorList>
            <person name="Wang R."/>
            <person name="Zhang L."/>
            <person name="Tang P."/>
            <person name="Li S."/>
            <person name="Liang L."/>
        </authorList>
    </citation>
    <scope>NUCLEOTIDE SEQUENCE</scope>
    <source>
        <strain evidence="7">YMF1.00031</strain>
    </source>
</reference>
<feature type="region of interest" description="Disordered" evidence="5">
    <location>
        <begin position="479"/>
        <end position="634"/>
    </location>
</feature>
<feature type="compositionally biased region" description="Basic residues" evidence="5">
    <location>
        <begin position="1"/>
        <end position="19"/>
    </location>
</feature>
<organism evidence="7 8">
    <name type="scientific">Drechslerella dactyloides</name>
    <name type="common">Nematode-trapping fungus</name>
    <name type="synonym">Arthrobotrys dactyloides</name>
    <dbReference type="NCBI Taxonomy" id="74499"/>
    <lineage>
        <taxon>Eukaryota</taxon>
        <taxon>Fungi</taxon>
        <taxon>Dikarya</taxon>
        <taxon>Ascomycota</taxon>
        <taxon>Pezizomycotina</taxon>
        <taxon>Orbiliomycetes</taxon>
        <taxon>Orbiliales</taxon>
        <taxon>Orbiliaceae</taxon>
        <taxon>Drechslerella</taxon>
    </lineage>
</organism>
<feature type="compositionally biased region" description="Low complexity" evidence="5">
    <location>
        <begin position="25"/>
        <end position="43"/>
    </location>
</feature>
<feature type="compositionally biased region" description="Polar residues" evidence="5">
    <location>
        <begin position="418"/>
        <end position="439"/>
    </location>
</feature>
<dbReference type="GO" id="GO:0000209">
    <property type="term" value="P:protein polyubiquitination"/>
    <property type="evidence" value="ECO:0007669"/>
    <property type="project" value="InterPro"/>
</dbReference>
<gene>
    <name evidence="7" type="ORF">Dda_5828</name>
</gene>
<keyword evidence="3 4" id="KW-0862">Zinc</keyword>
<dbReference type="AlphaFoldDB" id="A0AAD6IUI2"/>
<keyword evidence="2 4" id="KW-0863">Zinc-finger</keyword>
<feature type="compositionally biased region" description="Polar residues" evidence="5">
    <location>
        <begin position="327"/>
        <end position="337"/>
    </location>
</feature>
<proteinExistence type="predicted"/>
<evidence type="ECO:0000256" key="5">
    <source>
        <dbReference type="SAM" id="MobiDB-lite"/>
    </source>
</evidence>